<keyword evidence="2" id="KW-1185">Reference proteome</keyword>
<protein>
    <submittedName>
        <fullName evidence="1">Uncharacterized protein</fullName>
    </submittedName>
</protein>
<evidence type="ECO:0000313" key="2">
    <source>
        <dbReference type="Proteomes" id="UP001202248"/>
    </source>
</evidence>
<evidence type="ECO:0000313" key="1">
    <source>
        <dbReference type="EMBL" id="MCH5597254.1"/>
    </source>
</evidence>
<reference evidence="1 2" key="1">
    <citation type="submission" date="2022-02" db="EMBL/GenBank/DDBJ databases">
        <authorList>
            <person name="Min J."/>
        </authorList>
    </citation>
    <scope>NUCLEOTIDE SEQUENCE [LARGE SCALE GENOMIC DNA]</scope>
    <source>
        <strain evidence="1 2">GR10-1</strain>
    </source>
</reference>
<comment type="caution">
    <text evidence="1">The sequence shown here is derived from an EMBL/GenBank/DDBJ whole genome shotgun (WGS) entry which is preliminary data.</text>
</comment>
<organism evidence="1 2">
    <name type="scientific">Niabella ginsengisoli</name>
    <dbReference type="NCBI Taxonomy" id="522298"/>
    <lineage>
        <taxon>Bacteria</taxon>
        <taxon>Pseudomonadati</taxon>
        <taxon>Bacteroidota</taxon>
        <taxon>Chitinophagia</taxon>
        <taxon>Chitinophagales</taxon>
        <taxon>Chitinophagaceae</taxon>
        <taxon>Niabella</taxon>
    </lineage>
</organism>
<accession>A0ABS9SFY2</accession>
<dbReference type="Proteomes" id="UP001202248">
    <property type="component" value="Unassembled WGS sequence"/>
</dbReference>
<dbReference type="RefSeq" id="WP_240826651.1">
    <property type="nucleotide sequence ID" value="NZ_JAKWBL010000001.1"/>
</dbReference>
<sequence length="171" mass="20508">MNTFSNIKELLSTLIREHKLLTEMFEKRKTLSYKYDFALEMVDYNEDRIRYLIAHSVIRENGNFLEIDDQFLQFFEQVLEVNEEINTASINANIQNVKENILYYLKENNEARKYDYLRKVKNTLRKIGTVTLRNVIDLKRNTDNTFKNEPNYKVKKPSLKILTKKELTSIR</sequence>
<proteinExistence type="predicted"/>
<gene>
    <name evidence="1" type="ORF">MKP09_04730</name>
</gene>
<dbReference type="EMBL" id="JAKWBL010000001">
    <property type="protein sequence ID" value="MCH5597254.1"/>
    <property type="molecule type" value="Genomic_DNA"/>
</dbReference>
<name>A0ABS9SFY2_9BACT</name>